<reference evidence="1 2" key="1">
    <citation type="submission" date="2022-04" db="EMBL/GenBank/DDBJ databases">
        <title>Leucobacter sp. isolated from rhizosphere of garlic.</title>
        <authorList>
            <person name="Won M."/>
            <person name="Lee C.-M."/>
            <person name="Woen H.-Y."/>
            <person name="Kwon S.-W."/>
        </authorList>
    </citation>
    <scope>NUCLEOTIDE SEQUENCE [LARGE SCALE GENOMIC DNA]</scope>
    <source>
        <strain evidence="1 2">H21R-40</strain>
    </source>
</reference>
<sequence length="212" mass="20563">MARRSARSPAHGRRAALGRFTRLRALLAGALVLGVGGTVTLAAWTDSETARGSFAASVFGIEGSTDGTNYAEHPATGAAALNFTVAAGAMSPGTTVHSRFLVRTTSPTTVSGTAMLGGATVGGTGLGASLRYGASVIPAASACTAATFAQGTVIVPAGSALTAGASASQPLVAGGAAAVAYCFQVTLPAGTPNSVQGQTGTATWTITATSSS</sequence>
<protein>
    <submittedName>
        <fullName evidence="1">SipW-dependent-type signal peptide-containing protein</fullName>
    </submittedName>
</protein>
<evidence type="ECO:0000313" key="1">
    <source>
        <dbReference type="EMBL" id="UOQ56642.1"/>
    </source>
</evidence>
<dbReference type="Proteomes" id="UP000831786">
    <property type="component" value="Chromosome"/>
</dbReference>
<dbReference type="InterPro" id="IPR023833">
    <property type="entry name" value="Signal_pept_SipW-depend-type"/>
</dbReference>
<accession>A0ABY4FK87</accession>
<keyword evidence="2" id="KW-1185">Reference proteome</keyword>
<dbReference type="NCBIfam" id="TIGR04088">
    <property type="entry name" value="cognate_SipW"/>
    <property type="match status" value="1"/>
</dbReference>
<dbReference type="RefSeq" id="WP_244727040.1">
    <property type="nucleotide sequence ID" value="NZ_CP095045.1"/>
</dbReference>
<name>A0ABY4FK87_9MICO</name>
<dbReference type="EMBL" id="CP095045">
    <property type="protein sequence ID" value="UOQ56642.1"/>
    <property type="molecule type" value="Genomic_DNA"/>
</dbReference>
<gene>
    <name evidence="1" type="ORF">MUN78_13305</name>
</gene>
<organism evidence="1 2">
    <name type="scientific">Leucobacter allii</name>
    <dbReference type="NCBI Taxonomy" id="2932247"/>
    <lineage>
        <taxon>Bacteria</taxon>
        <taxon>Bacillati</taxon>
        <taxon>Actinomycetota</taxon>
        <taxon>Actinomycetes</taxon>
        <taxon>Micrococcales</taxon>
        <taxon>Microbacteriaceae</taxon>
        <taxon>Leucobacter</taxon>
    </lineage>
</organism>
<evidence type="ECO:0000313" key="2">
    <source>
        <dbReference type="Proteomes" id="UP000831786"/>
    </source>
</evidence>
<proteinExistence type="predicted"/>